<sequence length="274" mass="30791">MPGVSMVEQSNNASKKDTTEEQYLGVMEIARSEANDRWVVTVNTSNISFNANIDSGAACNVLLRKIAERLNIPMSSSATKRLVSYSKHFIEVLGEVEVNGFIGKSREETKIKFLVANSDNVSPILGAATSEQIGLIKRVESTNSMKEMSAIKDFIYDIDLVENPVFRIHAARKIPFAIRDEVKSELDKMVELGVIKSVQKPTPVVSPLVVVKQNGKLRICLDPTDVNKNLLRRHYPLKTLDEILTKLNGAKYFTKLDAEKGFWQIRHTCFQYLE</sequence>
<evidence type="ECO:0000256" key="4">
    <source>
        <dbReference type="ARBA" id="ARBA00022759"/>
    </source>
</evidence>
<dbReference type="CDD" id="cd00303">
    <property type="entry name" value="retropepsin_like"/>
    <property type="match status" value="1"/>
</dbReference>
<name>A0A1B6HHF6_9HEMI</name>
<dbReference type="EMBL" id="GECU01033685">
    <property type="protein sequence ID" value="JAS74021.1"/>
    <property type="molecule type" value="Transcribed_RNA"/>
</dbReference>
<evidence type="ECO:0000256" key="2">
    <source>
        <dbReference type="ARBA" id="ARBA00022695"/>
    </source>
</evidence>
<organism evidence="5">
    <name type="scientific">Homalodisca liturata</name>
    <dbReference type="NCBI Taxonomy" id="320908"/>
    <lineage>
        <taxon>Eukaryota</taxon>
        <taxon>Metazoa</taxon>
        <taxon>Ecdysozoa</taxon>
        <taxon>Arthropoda</taxon>
        <taxon>Hexapoda</taxon>
        <taxon>Insecta</taxon>
        <taxon>Pterygota</taxon>
        <taxon>Neoptera</taxon>
        <taxon>Paraneoptera</taxon>
        <taxon>Hemiptera</taxon>
        <taxon>Auchenorrhyncha</taxon>
        <taxon>Membracoidea</taxon>
        <taxon>Cicadellidae</taxon>
        <taxon>Cicadellinae</taxon>
        <taxon>Proconiini</taxon>
        <taxon>Homalodisca</taxon>
    </lineage>
</organism>
<keyword evidence="3" id="KW-0540">Nuclease</keyword>
<keyword evidence="4" id="KW-0378">Hydrolase</keyword>
<dbReference type="PANTHER" id="PTHR37984">
    <property type="entry name" value="PROTEIN CBG26694"/>
    <property type="match status" value="1"/>
</dbReference>
<proteinExistence type="predicted"/>
<dbReference type="GO" id="GO:0004519">
    <property type="term" value="F:endonuclease activity"/>
    <property type="evidence" value="ECO:0007669"/>
    <property type="project" value="UniProtKB-KW"/>
</dbReference>
<protein>
    <recommendedName>
        <fullName evidence="6">Reverse transcriptase domain-containing protein</fullName>
    </recommendedName>
</protein>
<evidence type="ECO:0000256" key="1">
    <source>
        <dbReference type="ARBA" id="ARBA00022679"/>
    </source>
</evidence>
<keyword evidence="2" id="KW-0548">Nucleotidyltransferase</keyword>
<dbReference type="Gene3D" id="3.30.70.270">
    <property type="match status" value="1"/>
</dbReference>
<dbReference type="PANTHER" id="PTHR37984:SF5">
    <property type="entry name" value="PROTEIN NYNRIN-LIKE"/>
    <property type="match status" value="1"/>
</dbReference>
<dbReference type="InterPro" id="IPR021109">
    <property type="entry name" value="Peptidase_aspartic_dom_sf"/>
</dbReference>
<dbReference type="GO" id="GO:0071897">
    <property type="term" value="P:DNA biosynthetic process"/>
    <property type="evidence" value="ECO:0007669"/>
    <property type="project" value="UniProtKB-ARBA"/>
</dbReference>
<dbReference type="Gene3D" id="2.40.70.10">
    <property type="entry name" value="Acid Proteases"/>
    <property type="match status" value="1"/>
</dbReference>
<dbReference type="AlphaFoldDB" id="A0A1B6HHF6"/>
<evidence type="ECO:0000313" key="5">
    <source>
        <dbReference type="EMBL" id="JAS74021.1"/>
    </source>
</evidence>
<dbReference type="SUPFAM" id="SSF56672">
    <property type="entry name" value="DNA/RNA polymerases"/>
    <property type="match status" value="1"/>
</dbReference>
<accession>A0A1B6HHF6</accession>
<evidence type="ECO:0008006" key="6">
    <source>
        <dbReference type="Google" id="ProtNLM"/>
    </source>
</evidence>
<dbReference type="Gene3D" id="3.10.10.10">
    <property type="entry name" value="HIV Type 1 Reverse Transcriptase, subunit A, domain 1"/>
    <property type="match status" value="1"/>
</dbReference>
<gene>
    <name evidence="5" type="ORF">g.14395</name>
</gene>
<dbReference type="InterPro" id="IPR043128">
    <property type="entry name" value="Rev_trsase/Diguanyl_cyclase"/>
</dbReference>
<feature type="non-terminal residue" evidence="5">
    <location>
        <position position="274"/>
    </location>
</feature>
<reference evidence="5" key="1">
    <citation type="submission" date="2015-11" db="EMBL/GenBank/DDBJ databases">
        <title>De novo transcriptome assembly of four potential Pierce s Disease insect vectors from Arizona vineyards.</title>
        <authorList>
            <person name="Tassone E.E."/>
        </authorList>
    </citation>
    <scope>NUCLEOTIDE SEQUENCE</scope>
</reference>
<dbReference type="InterPro" id="IPR050951">
    <property type="entry name" value="Retrovirus_Pol_polyprotein"/>
</dbReference>
<evidence type="ECO:0000256" key="3">
    <source>
        <dbReference type="ARBA" id="ARBA00022722"/>
    </source>
</evidence>
<keyword evidence="4" id="KW-0255">Endonuclease</keyword>
<dbReference type="GO" id="GO:0016779">
    <property type="term" value="F:nucleotidyltransferase activity"/>
    <property type="evidence" value="ECO:0007669"/>
    <property type="project" value="UniProtKB-KW"/>
</dbReference>
<keyword evidence="1" id="KW-0808">Transferase</keyword>
<dbReference type="InterPro" id="IPR043502">
    <property type="entry name" value="DNA/RNA_pol_sf"/>
</dbReference>